<dbReference type="Pfam" id="PF03544">
    <property type="entry name" value="TonB_C"/>
    <property type="match status" value="1"/>
</dbReference>
<dbReference type="GO" id="GO:0055085">
    <property type="term" value="P:transmembrane transport"/>
    <property type="evidence" value="ECO:0007669"/>
    <property type="project" value="InterPro"/>
</dbReference>
<keyword evidence="3" id="KW-0813">Transport</keyword>
<sequence length="145" mass="15869">MDTTGLRSKTVKPKPEAQQEDGLSDAIMLADYHAVASGGPIVICESVPAYQKRNKKDSLPLFVQEHLHWPVIGGRVDVEGRVFVSFVVGTDGNVYRAKIVKGLHPDFDAEALRAVQLLSGHFSPAICGGIARPYEMVVPVLFLWE</sequence>
<feature type="region of interest" description="Disordered" evidence="10">
    <location>
        <begin position="1"/>
        <end position="20"/>
    </location>
</feature>
<keyword evidence="6" id="KW-0812">Transmembrane</keyword>
<name>A0A6M6BGZ2_9BACT</name>
<evidence type="ECO:0000256" key="8">
    <source>
        <dbReference type="ARBA" id="ARBA00022989"/>
    </source>
</evidence>
<dbReference type="Proteomes" id="UP000501623">
    <property type="component" value="Chromosome"/>
</dbReference>
<dbReference type="InterPro" id="IPR006260">
    <property type="entry name" value="TonB/TolA_C"/>
</dbReference>
<dbReference type="GO" id="GO:0098797">
    <property type="term" value="C:plasma membrane protein complex"/>
    <property type="evidence" value="ECO:0007669"/>
    <property type="project" value="TreeGrafter"/>
</dbReference>
<reference evidence="12 13" key="1">
    <citation type="submission" date="2020-05" db="EMBL/GenBank/DDBJ databases">
        <title>Complete genome sequence of Hymenobacter sp. TS19 in Coasted Sand Dune.</title>
        <authorList>
            <person name="Lee J.-H."/>
            <person name="Jung J.-H."/>
            <person name="Jeong S."/>
            <person name="Zhao L."/>
            <person name="Kim M.-K."/>
            <person name="Seo H.-S."/>
            <person name="Lim S."/>
        </authorList>
    </citation>
    <scope>NUCLEOTIDE SEQUENCE [LARGE SCALE GENOMIC DNA]</scope>
    <source>
        <strain evidence="12 13">TS19</strain>
    </source>
</reference>
<dbReference type="EMBL" id="CP053538">
    <property type="protein sequence ID" value="QJX46523.1"/>
    <property type="molecule type" value="Genomic_DNA"/>
</dbReference>
<evidence type="ECO:0000256" key="6">
    <source>
        <dbReference type="ARBA" id="ARBA00022692"/>
    </source>
</evidence>
<evidence type="ECO:0000256" key="5">
    <source>
        <dbReference type="ARBA" id="ARBA00022519"/>
    </source>
</evidence>
<accession>A0A6M6BGZ2</accession>
<evidence type="ECO:0000256" key="3">
    <source>
        <dbReference type="ARBA" id="ARBA00022448"/>
    </source>
</evidence>
<keyword evidence="13" id="KW-1185">Reference proteome</keyword>
<dbReference type="KEGG" id="hts:HMJ29_06060"/>
<protein>
    <submittedName>
        <fullName evidence="12">Energy transducer TonB</fullName>
    </submittedName>
</protein>
<comment type="subcellular location">
    <subcellularLocation>
        <location evidence="1">Cell inner membrane</location>
        <topology evidence="1">Single-pass membrane protein</topology>
        <orientation evidence="1">Periplasmic side</orientation>
    </subcellularLocation>
</comment>
<keyword evidence="5" id="KW-0997">Cell inner membrane</keyword>
<keyword evidence="4" id="KW-1003">Cell membrane</keyword>
<dbReference type="GO" id="GO:0031992">
    <property type="term" value="F:energy transducer activity"/>
    <property type="evidence" value="ECO:0007669"/>
    <property type="project" value="TreeGrafter"/>
</dbReference>
<gene>
    <name evidence="12" type="ORF">HMJ29_06060</name>
</gene>
<dbReference type="Gene3D" id="3.30.1150.10">
    <property type="match status" value="1"/>
</dbReference>
<evidence type="ECO:0000256" key="10">
    <source>
        <dbReference type="SAM" id="MobiDB-lite"/>
    </source>
</evidence>
<dbReference type="PANTHER" id="PTHR33446:SF2">
    <property type="entry name" value="PROTEIN TONB"/>
    <property type="match status" value="1"/>
</dbReference>
<evidence type="ECO:0000313" key="12">
    <source>
        <dbReference type="EMBL" id="QJX46523.1"/>
    </source>
</evidence>
<evidence type="ECO:0000256" key="7">
    <source>
        <dbReference type="ARBA" id="ARBA00022927"/>
    </source>
</evidence>
<proteinExistence type="inferred from homology"/>
<dbReference type="InterPro" id="IPR051045">
    <property type="entry name" value="TonB-dependent_transducer"/>
</dbReference>
<keyword evidence="7" id="KW-0653">Protein transport</keyword>
<dbReference type="PANTHER" id="PTHR33446">
    <property type="entry name" value="PROTEIN TONB-RELATED"/>
    <property type="match status" value="1"/>
</dbReference>
<evidence type="ECO:0000313" key="13">
    <source>
        <dbReference type="Proteomes" id="UP000501623"/>
    </source>
</evidence>
<dbReference type="InterPro" id="IPR037682">
    <property type="entry name" value="TonB_C"/>
</dbReference>
<evidence type="ECO:0000256" key="9">
    <source>
        <dbReference type="ARBA" id="ARBA00023136"/>
    </source>
</evidence>
<dbReference type="PROSITE" id="PS52015">
    <property type="entry name" value="TONB_CTD"/>
    <property type="match status" value="1"/>
</dbReference>
<evidence type="ECO:0000256" key="1">
    <source>
        <dbReference type="ARBA" id="ARBA00004383"/>
    </source>
</evidence>
<keyword evidence="9" id="KW-0472">Membrane</keyword>
<dbReference type="NCBIfam" id="TIGR01352">
    <property type="entry name" value="tonB_Cterm"/>
    <property type="match status" value="1"/>
</dbReference>
<dbReference type="AlphaFoldDB" id="A0A6M6BGZ2"/>
<evidence type="ECO:0000259" key="11">
    <source>
        <dbReference type="PROSITE" id="PS52015"/>
    </source>
</evidence>
<dbReference type="SUPFAM" id="SSF74653">
    <property type="entry name" value="TolA/TonB C-terminal domain"/>
    <property type="match status" value="1"/>
</dbReference>
<keyword evidence="8" id="KW-1133">Transmembrane helix</keyword>
<evidence type="ECO:0000256" key="2">
    <source>
        <dbReference type="ARBA" id="ARBA00006555"/>
    </source>
</evidence>
<organism evidence="12 13">
    <name type="scientific">Hymenobacter taeanensis</name>
    <dbReference type="NCBI Taxonomy" id="2735321"/>
    <lineage>
        <taxon>Bacteria</taxon>
        <taxon>Pseudomonadati</taxon>
        <taxon>Bacteroidota</taxon>
        <taxon>Cytophagia</taxon>
        <taxon>Cytophagales</taxon>
        <taxon>Hymenobacteraceae</taxon>
        <taxon>Hymenobacter</taxon>
    </lineage>
</organism>
<dbReference type="GO" id="GO:0015031">
    <property type="term" value="P:protein transport"/>
    <property type="evidence" value="ECO:0007669"/>
    <property type="project" value="UniProtKB-KW"/>
</dbReference>
<feature type="domain" description="TonB C-terminal" evidence="11">
    <location>
        <begin position="54"/>
        <end position="145"/>
    </location>
</feature>
<comment type="similarity">
    <text evidence="2">Belongs to the TonB family.</text>
</comment>
<evidence type="ECO:0000256" key="4">
    <source>
        <dbReference type="ARBA" id="ARBA00022475"/>
    </source>
</evidence>